<feature type="chain" id="PRO_5036410575" evidence="10">
    <location>
        <begin position="18"/>
        <end position="553"/>
    </location>
</feature>
<dbReference type="OrthoDB" id="5984008at2759"/>
<dbReference type="InterPro" id="IPR002455">
    <property type="entry name" value="GPCR3_GABA-B"/>
</dbReference>
<dbReference type="InterPro" id="IPR001828">
    <property type="entry name" value="ANF_lig-bd_rcpt"/>
</dbReference>
<comment type="caution">
    <text evidence="13">The sequence shown here is derived from an EMBL/GenBank/DDBJ whole genome shotgun (WGS) entry which is preliminary data.</text>
</comment>
<gene>
    <name evidence="13" type="ORF">GPM918_LOCUS18627</name>
    <name evidence="14" type="ORF">SRO942_LOCUS18624</name>
</gene>
<dbReference type="PANTHER" id="PTHR10519:SF20">
    <property type="entry name" value="G-PROTEIN COUPLED RECEPTOR 156-RELATED"/>
    <property type="match status" value="1"/>
</dbReference>
<evidence type="ECO:0000256" key="6">
    <source>
        <dbReference type="ARBA" id="ARBA00023170"/>
    </source>
</evidence>
<dbReference type="Proteomes" id="UP000681722">
    <property type="component" value="Unassembled WGS sequence"/>
</dbReference>
<dbReference type="PANTHER" id="PTHR10519">
    <property type="entry name" value="GABA-B RECEPTOR"/>
    <property type="match status" value="1"/>
</dbReference>
<keyword evidence="8" id="KW-0807">Transducer</keyword>
<evidence type="ECO:0000313" key="14">
    <source>
        <dbReference type="EMBL" id="CAF3863598.1"/>
    </source>
</evidence>
<evidence type="ECO:0000313" key="15">
    <source>
        <dbReference type="Proteomes" id="UP000663829"/>
    </source>
</evidence>
<evidence type="ECO:0000256" key="1">
    <source>
        <dbReference type="ARBA" id="ARBA00004141"/>
    </source>
</evidence>
<keyword evidence="15" id="KW-1185">Reference proteome</keyword>
<name>A0A814P106_9BILA</name>
<dbReference type="GO" id="GO:0038039">
    <property type="term" value="C:G protein-coupled receptor heterodimeric complex"/>
    <property type="evidence" value="ECO:0007669"/>
    <property type="project" value="TreeGrafter"/>
</dbReference>
<dbReference type="GO" id="GO:0007214">
    <property type="term" value="P:gamma-aminobutyric acid signaling pathway"/>
    <property type="evidence" value="ECO:0007669"/>
    <property type="project" value="TreeGrafter"/>
</dbReference>
<keyword evidence="3 9" id="KW-1133">Transmembrane helix</keyword>
<evidence type="ECO:0000256" key="4">
    <source>
        <dbReference type="ARBA" id="ARBA00023040"/>
    </source>
</evidence>
<dbReference type="Gene3D" id="3.40.50.2300">
    <property type="match status" value="2"/>
</dbReference>
<keyword evidence="6" id="KW-0675">Receptor</keyword>
<dbReference type="Pfam" id="PF01094">
    <property type="entry name" value="ANF_receptor"/>
    <property type="match status" value="1"/>
</dbReference>
<protein>
    <submittedName>
        <fullName evidence="13">Uncharacterized protein</fullName>
    </submittedName>
</protein>
<feature type="transmembrane region" description="Helical" evidence="9">
    <location>
        <begin position="510"/>
        <end position="537"/>
    </location>
</feature>
<feature type="domain" description="Receptor ligand binding region" evidence="12">
    <location>
        <begin position="47"/>
        <end position="401"/>
    </location>
</feature>
<organism evidence="13 15">
    <name type="scientific">Didymodactylos carnosus</name>
    <dbReference type="NCBI Taxonomy" id="1234261"/>
    <lineage>
        <taxon>Eukaryota</taxon>
        <taxon>Metazoa</taxon>
        <taxon>Spiralia</taxon>
        <taxon>Gnathifera</taxon>
        <taxon>Rotifera</taxon>
        <taxon>Eurotatoria</taxon>
        <taxon>Bdelloidea</taxon>
        <taxon>Philodinida</taxon>
        <taxon>Philodinidae</taxon>
        <taxon>Didymodactylos</taxon>
    </lineage>
</organism>
<feature type="domain" description="G-protein coupled receptors family 3 profile" evidence="11">
    <location>
        <begin position="446"/>
        <end position="539"/>
    </location>
</feature>
<dbReference type="Proteomes" id="UP000663829">
    <property type="component" value="Unassembled WGS sequence"/>
</dbReference>
<proteinExistence type="predicted"/>
<keyword evidence="4" id="KW-0297">G-protein coupled receptor</keyword>
<dbReference type="Pfam" id="PF00003">
    <property type="entry name" value="7tm_3"/>
    <property type="match status" value="1"/>
</dbReference>
<feature type="signal peptide" evidence="10">
    <location>
        <begin position="1"/>
        <end position="17"/>
    </location>
</feature>
<dbReference type="EMBL" id="CAJNOQ010005431">
    <property type="protein sequence ID" value="CAF1098525.1"/>
    <property type="molecule type" value="Genomic_DNA"/>
</dbReference>
<feature type="transmembrane region" description="Helical" evidence="9">
    <location>
        <begin position="448"/>
        <end position="474"/>
    </location>
</feature>
<dbReference type="AlphaFoldDB" id="A0A814P106"/>
<feature type="transmembrane region" description="Helical" evidence="9">
    <location>
        <begin position="486"/>
        <end position="504"/>
    </location>
</feature>
<evidence type="ECO:0000256" key="10">
    <source>
        <dbReference type="SAM" id="SignalP"/>
    </source>
</evidence>
<dbReference type="SUPFAM" id="SSF53822">
    <property type="entry name" value="Periplasmic binding protein-like I"/>
    <property type="match status" value="1"/>
</dbReference>
<accession>A0A814P106</accession>
<evidence type="ECO:0000259" key="11">
    <source>
        <dbReference type="Pfam" id="PF00003"/>
    </source>
</evidence>
<evidence type="ECO:0000256" key="3">
    <source>
        <dbReference type="ARBA" id="ARBA00022989"/>
    </source>
</evidence>
<dbReference type="InterPro" id="IPR017978">
    <property type="entry name" value="GPCR_3_C"/>
</dbReference>
<keyword evidence="2 9" id="KW-0812">Transmembrane</keyword>
<evidence type="ECO:0000256" key="2">
    <source>
        <dbReference type="ARBA" id="ARBA00022692"/>
    </source>
</evidence>
<evidence type="ECO:0000259" key="12">
    <source>
        <dbReference type="Pfam" id="PF01094"/>
    </source>
</evidence>
<dbReference type="EMBL" id="CAJOBC010005431">
    <property type="protein sequence ID" value="CAF3863598.1"/>
    <property type="molecule type" value="Genomic_DNA"/>
</dbReference>
<keyword evidence="5 9" id="KW-0472">Membrane</keyword>
<keyword evidence="10" id="KW-0732">Signal</keyword>
<evidence type="ECO:0000256" key="9">
    <source>
        <dbReference type="SAM" id="Phobius"/>
    </source>
</evidence>
<keyword evidence="7" id="KW-0325">Glycoprotein</keyword>
<evidence type="ECO:0000256" key="5">
    <source>
        <dbReference type="ARBA" id="ARBA00023136"/>
    </source>
</evidence>
<dbReference type="GO" id="GO:0004965">
    <property type="term" value="F:G protein-coupled GABA receptor activity"/>
    <property type="evidence" value="ECO:0007669"/>
    <property type="project" value="InterPro"/>
</dbReference>
<sequence length="553" mass="62137">MLLYLFILLFFSITCLSLPTELTLGFLGPTNDNNVASLVGGHPALFAFKLAIKSINNRSDLLPNTKLNCIIHNTNSSVGNTIIDTFIQIQNYSVIGIIGEYNSLTSQAAQFVARHYKIPQISYGATSAIFTADQSEQYPYFLRTIPDLNLELNALAYFIHKQEWHNIALLYTSDRPNFHNVDRFINSTKSLNITILTRRAFVSGAVNISLADHFAEIKNSKARIIVFIGTLKDQKEVIRNCLELAPELIFNGYQWIAVHNSMYRAVYLNSSRGIEQDNYKWVQGLIGLQNSAATNSPEYKKYRKEWYSTPFDIETPSIYPNDTKEDIPIIANFAYDACLMFAHALHQMIEKDKIDPTLEENRSSYLSILKNISFSGVSGIVSVDRNGDRSPASFDILNFQNDSLVKIGSITGEGYLTSFNETAVIYMHGNRIKPLDLPSRPIIKISRWIMISMITGSIICTILSLFMIILTYSLRQTPVFKASSPTFLILMLIGVGCLTLSVVPRSLEGLFSTSTVVCILDLWLANISYTLIIGTLLRENLQSTARVAENEKF</sequence>
<evidence type="ECO:0000256" key="8">
    <source>
        <dbReference type="ARBA" id="ARBA00023224"/>
    </source>
</evidence>
<dbReference type="InterPro" id="IPR028082">
    <property type="entry name" value="Peripla_BP_I"/>
</dbReference>
<comment type="subcellular location">
    <subcellularLocation>
        <location evidence="1">Membrane</location>
        <topology evidence="1">Multi-pass membrane protein</topology>
    </subcellularLocation>
</comment>
<evidence type="ECO:0000256" key="7">
    <source>
        <dbReference type="ARBA" id="ARBA00023180"/>
    </source>
</evidence>
<evidence type="ECO:0000313" key="13">
    <source>
        <dbReference type="EMBL" id="CAF1098525.1"/>
    </source>
</evidence>
<reference evidence="13" key="1">
    <citation type="submission" date="2021-02" db="EMBL/GenBank/DDBJ databases">
        <authorList>
            <person name="Nowell W R."/>
        </authorList>
    </citation>
    <scope>NUCLEOTIDE SEQUENCE</scope>
</reference>